<protein>
    <submittedName>
        <fullName evidence="1">Uncharacterized protein</fullName>
    </submittedName>
</protein>
<evidence type="ECO:0000313" key="2">
    <source>
        <dbReference type="Proteomes" id="UP000010367"/>
    </source>
</evidence>
<dbReference type="Proteomes" id="UP000010367">
    <property type="component" value="Chromosome"/>
</dbReference>
<sequence length="75" mass="8478">MSTNGNTKCVPNLEYDLLTVMQNKCEAVNAYDTYIEDAQAAGSQPCVELLQKLKKSEMDQVKEIRQHLQKVMQTA</sequence>
<proteinExistence type="predicted"/>
<dbReference type="KEGG" id="oac:Oscil6304_0310"/>
<dbReference type="InParanoid" id="K9TD44"/>
<dbReference type="STRING" id="56110.Oscil6304_0310"/>
<accession>K9TD44</accession>
<reference evidence="1 2" key="1">
    <citation type="submission" date="2012-06" db="EMBL/GenBank/DDBJ databases">
        <title>Finished chromosome of genome of Oscillatoria acuminata PCC 6304.</title>
        <authorList>
            <consortium name="US DOE Joint Genome Institute"/>
            <person name="Gugger M."/>
            <person name="Coursin T."/>
            <person name="Rippka R."/>
            <person name="Tandeau De Marsac N."/>
            <person name="Huntemann M."/>
            <person name="Wei C.-L."/>
            <person name="Han J."/>
            <person name="Detter J.C."/>
            <person name="Han C."/>
            <person name="Tapia R."/>
            <person name="Davenport K."/>
            <person name="Daligault H."/>
            <person name="Erkkila T."/>
            <person name="Gu W."/>
            <person name="Munk A.C.C."/>
            <person name="Teshima H."/>
            <person name="Xu Y."/>
            <person name="Chain P."/>
            <person name="Chen A."/>
            <person name="Krypides N."/>
            <person name="Mavromatis K."/>
            <person name="Markowitz V."/>
            <person name="Szeto E."/>
            <person name="Ivanova N."/>
            <person name="Mikhailova N."/>
            <person name="Ovchinnikova G."/>
            <person name="Pagani I."/>
            <person name="Pati A."/>
            <person name="Goodwin L."/>
            <person name="Peters L."/>
            <person name="Pitluck S."/>
            <person name="Woyke T."/>
            <person name="Kerfeld C."/>
        </authorList>
    </citation>
    <scope>NUCLEOTIDE SEQUENCE [LARGE SCALE GENOMIC DNA]</scope>
    <source>
        <strain evidence="1 2">PCC 6304</strain>
    </source>
</reference>
<dbReference type="RefSeq" id="WP_015146711.1">
    <property type="nucleotide sequence ID" value="NC_019693.1"/>
</dbReference>
<organism evidence="1 2">
    <name type="scientific">Oscillatoria acuminata PCC 6304</name>
    <dbReference type="NCBI Taxonomy" id="56110"/>
    <lineage>
        <taxon>Bacteria</taxon>
        <taxon>Bacillati</taxon>
        <taxon>Cyanobacteriota</taxon>
        <taxon>Cyanophyceae</taxon>
        <taxon>Oscillatoriophycideae</taxon>
        <taxon>Oscillatoriales</taxon>
        <taxon>Oscillatoriaceae</taxon>
        <taxon>Oscillatoria</taxon>
    </lineage>
</organism>
<dbReference type="EMBL" id="CP003607">
    <property type="protein sequence ID" value="AFY80061.1"/>
    <property type="molecule type" value="Genomic_DNA"/>
</dbReference>
<dbReference type="HOGENOM" id="CLU_2604998_0_0_3"/>
<name>K9TD44_9CYAN</name>
<keyword evidence="2" id="KW-1185">Reference proteome</keyword>
<dbReference type="OrthoDB" id="488107at2"/>
<gene>
    <name evidence="1" type="ORF">Oscil6304_0310</name>
</gene>
<dbReference type="eggNOG" id="ENOG5032XWB">
    <property type="taxonomic scope" value="Bacteria"/>
</dbReference>
<dbReference type="AlphaFoldDB" id="K9TD44"/>
<evidence type="ECO:0000313" key="1">
    <source>
        <dbReference type="EMBL" id="AFY80061.1"/>
    </source>
</evidence>